<organism evidence="2 3">
    <name type="scientific">Brevibacillus brevis</name>
    <name type="common">Bacillus brevis</name>
    <dbReference type="NCBI Taxonomy" id="1393"/>
    <lineage>
        <taxon>Bacteria</taxon>
        <taxon>Bacillati</taxon>
        <taxon>Bacillota</taxon>
        <taxon>Bacilli</taxon>
        <taxon>Bacillales</taxon>
        <taxon>Paenibacillaceae</taxon>
        <taxon>Brevibacillus</taxon>
    </lineage>
</organism>
<dbReference type="Pfam" id="PF01546">
    <property type="entry name" value="Peptidase_M20"/>
    <property type="match status" value="1"/>
</dbReference>
<dbReference type="InterPro" id="IPR036264">
    <property type="entry name" value="Bact_exopeptidase_dim_dom"/>
</dbReference>
<gene>
    <name evidence="2" type="ORF">RGB73_06820</name>
</gene>
<keyword evidence="3" id="KW-1185">Reference proteome</keyword>
<dbReference type="PIRSF" id="PIRSF005962">
    <property type="entry name" value="Pept_M20D_amidohydro"/>
    <property type="match status" value="1"/>
</dbReference>
<accession>A0ABY9T7Y5</accession>
<dbReference type="SUPFAM" id="SSF53187">
    <property type="entry name" value="Zn-dependent exopeptidases"/>
    <property type="match status" value="1"/>
</dbReference>
<protein>
    <submittedName>
        <fullName evidence="2">M20 peptidase aminoacylase family protein</fullName>
    </submittedName>
</protein>
<dbReference type="Proteomes" id="UP001256827">
    <property type="component" value="Chromosome"/>
</dbReference>
<evidence type="ECO:0000259" key="1">
    <source>
        <dbReference type="Pfam" id="PF07687"/>
    </source>
</evidence>
<dbReference type="RefSeq" id="WP_310770327.1">
    <property type="nucleotide sequence ID" value="NZ_CP134050.1"/>
</dbReference>
<evidence type="ECO:0000313" key="2">
    <source>
        <dbReference type="EMBL" id="WNC16023.1"/>
    </source>
</evidence>
<sequence length="382" mass="40964">MSVQAVCDDLAGKQREIIRTYEELHQLAEPSWQEEKTSGYLAARLRQAGLAVRTYSGHFGLTVDIAGEEEGIVGLRADMDALVQEVNGQVQPNHSCGHDGHSTMVLYAALAIASAGIRPKKTIRFLFQPAEEKVGGALQMMKDGALDGVNVLFGVHLRPIMELENGTAAPAILHGASASVHGTIFGLQAHASRPERGKNVIETAALLVQVLQNVRLKEGCPFSVKMTQFTAGGETSNVIPDRATFKLDVRAQTNEGMDELLEKLKHLFYHVGSLTESRIEWSLPGGVPAATFNDDAAKIMRDAISRVLGAENVASPCISPGGEDFHFYTKQKPEMAGTMLGLGCGLYPGLHHPEMKFDKTALTAGAQILATAVLLAAGEEEG</sequence>
<dbReference type="Gene3D" id="3.40.630.10">
    <property type="entry name" value="Zn peptidases"/>
    <property type="match status" value="1"/>
</dbReference>
<dbReference type="InterPro" id="IPR002933">
    <property type="entry name" value="Peptidase_M20"/>
</dbReference>
<dbReference type="InterPro" id="IPR017439">
    <property type="entry name" value="Amidohydrolase"/>
</dbReference>
<reference evidence="2 3" key="1">
    <citation type="submission" date="2023-09" db="EMBL/GenBank/DDBJ databases">
        <title>Complete Genome and Methylome dissection of Bacillus brevis NEB573 original source of BbsI restriction endonuclease.</title>
        <authorList>
            <person name="Fomenkov A."/>
            <person name="Roberts R.D."/>
        </authorList>
    </citation>
    <scope>NUCLEOTIDE SEQUENCE [LARGE SCALE GENOMIC DNA]</scope>
    <source>
        <strain evidence="2 3">NEB573</strain>
    </source>
</reference>
<proteinExistence type="predicted"/>
<dbReference type="PANTHER" id="PTHR11014">
    <property type="entry name" value="PEPTIDASE M20 FAMILY MEMBER"/>
    <property type="match status" value="1"/>
</dbReference>
<dbReference type="SUPFAM" id="SSF55031">
    <property type="entry name" value="Bacterial exopeptidase dimerisation domain"/>
    <property type="match status" value="1"/>
</dbReference>
<name>A0ABY9T7Y5_BREBE</name>
<dbReference type="CDD" id="cd08018">
    <property type="entry name" value="M20_Acy1_amhX-like"/>
    <property type="match status" value="1"/>
</dbReference>
<dbReference type="Gene3D" id="3.30.70.360">
    <property type="match status" value="1"/>
</dbReference>
<evidence type="ECO:0000313" key="3">
    <source>
        <dbReference type="Proteomes" id="UP001256827"/>
    </source>
</evidence>
<dbReference type="InterPro" id="IPR037484">
    <property type="entry name" value="AmhX-like"/>
</dbReference>
<dbReference type="NCBIfam" id="TIGR01891">
    <property type="entry name" value="amidohydrolases"/>
    <property type="match status" value="1"/>
</dbReference>
<feature type="domain" description="Peptidase M20 dimerisation" evidence="1">
    <location>
        <begin position="177"/>
        <end position="268"/>
    </location>
</feature>
<dbReference type="EMBL" id="CP134050">
    <property type="protein sequence ID" value="WNC16023.1"/>
    <property type="molecule type" value="Genomic_DNA"/>
</dbReference>
<dbReference type="Pfam" id="PF07687">
    <property type="entry name" value="M20_dimer"/>
    <property type="match status" value="1"/>
</dbReference>
<dbReference type="PANTHER" id="PTHR11014:SF122">
    <property type="entry name" value="AMIDOHYDROLASE AMHX"/>
    <property type="match status" value="1"/>
</dbReference>
<dbReference type="InterPro" id="IPR011650">
    <property type="entry name" value="Peptidase_M20_dimer"/>
</dbReference>